<protein>
    <submittedName>
        <fullName evidence="4">Uncharacterized protein</fullName>
    </submittedName>
</protein>
<dbReference type="EMBL" id="HBNR01015147">
    <property type="protein sequence ID" value="CAE4570262.1"/>
    <property type="molecule type" value="Transcribed_RNA"/>
</dbReference>
<proteinExistence type="predicted"/>
<evidence type="ECO:0000313" key="4">
    <source>
        <dbReference type="EMBL" id="CAE4570262.1"/>
    </source>
</evidence>
<organism evidence="4">
    <name type="scientific">Alexandrium monilatum</name>
    <dbReference type="NCBI Taxonomy" id="311494"/>
    <lineage>
        <taxon>Eukaryota</taxon>
        <taxon>Sar</taxon>
        <taxon>Alveolata</taxon>
        <taxon>Dinophyceae</taxon>
        <taxon>Gonyaulacales</taxon>
        <taxon>Pyrocystaceae</taxon>
        <taxon>Alexandrium</taxon>
    </lineage>
</organism>
<dbReference type="AlphaFoldDB" id="A0A7S4UIK4"/>
<gene>
    <name evidence="4" type="ORF">AMON00008_LOCUS9881</name>
</gene>
<evidence type="ECO:0000256" key="2">
    <source>
        <dbReference type="SAM" id="Phobius"/>
    </source>
</evidence>
<sequence>MARRRPPASCGGGSVVRCCPIVAWPFWAALAVPLAAATSPEGSLAASSSGGEEQFNCGRNWWEAVTAFLGGDWPEDKKEWCCKHHKVGCESKSTKEVKYDCQEGYAVRDEAWSEKKRTWCCDHERLGCKTDAWNAEPYDCRADLSDWQKKWSASKKAWCCEFEGQGCTRPTTTAEPFDCLTDLLHWDTRWSSARQAWCCQHHGRGCISTTESAKVTEDYDCSTGLSNWEKMWSLRKKAWCCGERAWCERRGTTTEGRDSTSTAPQTRTTTTAVTTSTGELFDCRLGVSDEKWTGWKKEWCCDHHGVGCPTTTSQTTTSRTTSTSQPYNCLEAVATWKESWTAEKKRWCCKHELRGCTDCDVACVVAGFPASCRNRIEWLEVHDLNKMANRCTRARHIVLEECPACRQCGVEDACPDVGNLTKYDCQAGRSNWEKGWSSAKKEWCCNYFDEGCPPTTTTTTTVTTTQEPFDCTDGASKWQRRWSAEKRAWCCKRRSVGCTSCDSACLIDGLSASCRDRVGWLMGHVLRHQEDPCAHAHGLVIDQCSSCAACEVLDACPAEGKDFTTTTSKPFDCQAGLNNWRLGWSEVKREWCCRHSRLGCGNDIQKEKASSDKFDCQVGLSAWSYEKTDWCCSHRKLGCSLLVTTAVATSVEPAATVTSSAVQANGDQEESEKKGEKAQRTEEEREGEGQEEEPYNCQHDVLTWEHKWPKRKQDWCCWRYALGCSDEHSDEEATAGSQVVSAQWVARDSLPDVEGETLEGYSESMGGLDDMKRWCEEHSDCVGFAMQPESLRWFPKKVGTGFDAGKVTWTSGKWRGQVWRWYYIQGRGEASTVEVSAKFEQHRASATSPVARRQVRQWPLLAEAMFFASLAFLLLSATLTAVRTFARASTRTREDYSATYLALHSTSTELRLPVRAPE</sequence>
<keyword evidence="2" id="KW-0812">Transmembrane</keyword>
<reference evidence="4" key="1">
    <citation type="submission" date="2021-01" db="EMBL/GenBank/DDBJ databases">
        <authorList>
            <person name="Corre E."/>
            <person name="Pelletier E."/>
            <person name="Niang G."/>
            <person name="Scheremetjew M."/>
            <person name="Finn R."/>
            <person name="Kale V."/>
            <person name="Holt S."/>
            <person name="Cochrane G."/>
            <person name="Meng A."/>
            <person name="Brown T."/>
            <person name="Cohen L."/>
        </authorList>
    </citation>
    <scope>NUCLEOTIDE SEQUENCE</scope>
    <source>
        <strain evidence="4">CCMP3105</strain>
    </source>
</reference>
<feature type="compositionally biased region" description="Basic and acidic residues" evidence="1">
    <location>
        <begin position="671"/>
        <end position="683"/>
    </location>
</feature>
<feature type="signal peptide" evidence="3">
    <location>
        <begin position="1"/>
        <end position="37"/>
    </location>
</feature>
<feature type="compositionally biased region" description="Polar residues" evidence="1">
    <location>
        <begin position="656"/>
        <end position="666"/>
    </location>
</feature>
<feature type="compositionally biased region" description="Acidic residues" evidence="1">
    <location>
        <begin position="684"/>
        <end position="694"/>
    </location>
</feature>
<feature type="chain" id="PRO_5031177227" evidence="3">
    <location>
        <begin position="38"/>
        <end position="918"/>
    </location>
</feature>
<evidence type="ECO:0000256" key="3">
    <source>
        <dbReference type="SAM" id="SignalP"/>
    </source>
</evidence>
<feature type="region of interest" description="Disordered" evidence="1">
    <location>
        <begin position="656"/>
        <end position="694"/>
    </location>
</feature>
<keyword evidence="2" id="KW-0472">Membrane</keyword>
<keyword evidence="2" id="KW-1133">Transmembrane helix</keyword>
<keyword evidence="3" id="KW-0732">Signal</keyword>
<evidence type="ECO:0000256" key="1">
    <source>
        <dbReference type="SAM" id="MobiDB-lite"/>
    </source>
</evidence>
<name>A0A7S4UIK4_9DINO</name>
<feature type="transmembrane region" description="Helical" evidence="2">
    <location>
        <begin position="858"/>
        <end position="882"/>
    </location>
</feature>
<accession>A0A7S4UIK4</accession>